<comment type="subcellular location">
    <subcellularLocation>
        <location evidence="1">Membrane</location>
        <topology evidence="1">Multi-pass membrane protein</topology>
    </subcellularLocation>
</comment>
<reference evidence="8" key="1">
    <citation type="submission" date="2023-10" db="EMBL/GenBank/DDBJ databases">
        <authorList>
            <person name="Chen Y."/>
            <person name="Shah S."/>
            <person name="Dougan E. K."/>
            <person name="Thang M."/>
            <person name="Chan C."/>
        </authorList>
    </citation>
    <scope>NUCLEOTIDE SEQUENCE [LARGE SCALE GENOMIC DNA]</scope>
</reference>
<dbReference type="Pfam" id="PF03092">
    <property type="entry name" value="BT1"/>
    <property type="match status" value="1"/>
</dbReference>
<evidence type="ECO:0000256" key="6">
    <source>
        <dbReference type="SAM" id="MobiDB-lite"/>
    </source>
</evidence>
<evidence type="ECO:0000256" key="2">
    <source>
        <dbReference type="ARBA" id="ARBA00022448"/>
    </source>
</evidence>
<dbReference type="PANTHER" id="PTHR31585">
    <property type="entry name" value="FOLATE-BIOPTERIN TRANSPORTER 1, CHLOROPLASTIC"/>
    <property type="match status" value="1"/>
</dbReference>
<evidence type="ECO:0000256" key="3">
    <source>
        <dbReference type="ARBA" id="ARBA00022692"/>
    </source>
</evidence>
<evidence type="ECO:0000256" key="5">
    <source>
        <dbReference type="ARBA" id="ARBA00023136"/>
    </source>
</evidence>
<dbReference type="Proteomes" id="UP001189429">
    <property type="component" value="Unassembled WGS sequence"/>
</dbReference>
<keyword evidence="5 7" id="KW-0472">Membrane</keyword>
<feature type="region of interest" description="Disordered" evidence="6">
    <location>
        <begin position="328"/>
        <end position="369"/>
    </location>
</feature>
<dbReference type="InterPro" id="IPR039309">
    <property type="entry name" value="BT1"/>
</dbReference>
<protein>
    <recommendedName>
        <fullName evidence="10">CASP-like protein</fullName>
    </recommendedName>
</protein>
<keyword evidence="4 7" id="KW-1133">Transmembrane helix</keyword>
<sequence length="369" mass="39964">MLKRPLCAFGPDAVWRKPGQAPTLGQCFAPAQKWAAEAGACAETPGMKKQIAQYLGTGQEPARSWASLRLKAASEPRLFRLALGMAAGGLAIALSPPVLPSNLRAVVAVVTSGVLVAYSFRALPRTLAKSNFYMFLISVAYLDLSGPLHWSFRRAFVLTSAVQAVASGFDLLIIQRWNIAIGLSDEAAYLFGDAACQSVAVQMALMPGAVLTSRLCPRGAEATVYAIAGGRESLGIASREDWVQPQCLSGSPRDSKNDIKKTNEKLATLQKNIDHMNRAYLYCTESEYLKHSEHVNLIFFPSNFTIEKRTNDKLRGYTKFHFARKGHVKDEGVSSPGNSPAGSPCKTWAPDADDGPCVEYSMSDSGRNL</sequence>
<accession>A0ABN9VIG5</accession>
<evidence type="ECO:0000256" key="7">
    <source>
        <dbReference type="SAM" id="Phobius"/>
    </source>
</evidence>
<evidence type="ECO:0000313" key="9">
    <source>
        <dbReference type="Proteomes" id="UP001189429"/>
    </source>
</evidence>
<comment type="caution">
    <text evidence="8">The sequence shown here is derived from an EMBL/GenBank/DDBJ whole genome shotgun (WGS) entry which is preliminary data.</text>
</comment>
<keyword evidence="3 7" id="KW-0812">Transmembrane</keyword>
<feature type="transmembrane region" description="Helical" evidence="7">
    <location>
        <begin position="78"/>
        <end position="96"/>
    </location>
</feature>
<keyword evidence="2" id="KW-0813">Transport</keyword>
<organism evidence="8 9">
    <name type="scientific">Prorocentrum cordatum</name>
    <dbReference type="NCBI Taxonomy" id="2364126"/>
    <lineage>
        <taxon>Eukaryota</taxon>
        <taxon>Sar</taxon>
        <taxon>Alveolata</taxon>
        <taxon>Dinophyceae</taxon>
        <taxon>Prorocentrales</taxon>
        <taxon>Prorocentraceae</taxon>
        <taxon>Prorocentrum</taxon>
    </lineage>
</organism>
<dbReference type="PANTHER" id="PTHR31585:SF51">
    <property type="entry name" value="TRANSPORTER, PUTATIVE-RELATED"/>
    <property type="match status" value="1"/>
</dbReference>
<keyword evidence="9" id="KW-1185">Reference proteome</keyword>
<feature type="transmembrane region" description="Helical" evidence="7">
    <location>
        <begin position="102"/>
        <end position="120"/>
    </location>
</feature>
<feature type="transmembrane region" description="Helical" evidence="7">
    <location>
        <begin position="132"/>
        <end position="150"/>
    </location>
</feature>
<dbReference type="EMBL" id="CAUYUJ010017229">
    <property type="protein sequence ID" value="CAK0873019.1"/>
    <property type="molecule type" value="Genomic_DNA"/>
</dbReference>
<evidence type="ECO:0008006" key="10">
    <source>
        <dbReference type="Google" id="ProtNLM"/>
    </source>
</evidence>
<evidence type="ECO:0000313" key="8">
    <source>
        <dbReference type="EMBL" id="CAK0873019.1"/>
    </source>
</evidence>
<proteinExistence type="predicted"/>
<evidence type="ECO:0000256" key="1">
    <source>
        <dbReference type="ARBA" id="ARBA00004141"/>
    </source>
</evidence>
<name>A0ABN9VIG5_9DINO</name>
<evidence type="ECO:0000256" key="4">
    <source>
        <dbReference type="ARBA" id="ARBA00022989"/>
    </source>
</evidence>
<gene>
    <name evidence="8" type="ORF">PCOR1329_LOCUS58325</name>
</gene>